<proteinExistence type="predicted"/>
<organism evidence="1 2">
    <name type="scientific">Candidatus Methanodesulfokora washburnensis</name>
    <dbReference type="NCBI Taxonomy" id="2478471"/>
    <lineage>
        <taxon>Archaea</taxon>
        <taxon>Thermoproteota</taxon>
        <taxon>Candidatus Korarchaeia</taxon>
        <taxon>Candidatus Korarchaeia incertae sedis</taxon>
        <taxon>Candidatus Methanodesulfokora</taxon>
    </lineage>
</organism>
<dbReference type="Pfam" id="PF25952">
    <property type="entry name" value="DUF7990"/>
    <property type="match status" value="1"/>
</dbReference>
<dbReference type="InterPro" id="IPR058303">
    <property type="entry name" value="DUF7990"/>
</dbReference>
<reference evidence="1 2" key="1">
    <citation type="submission" date="2018-10" db="EMBL/GenBank/DDBJ databases">
        <title>Co-occurring genomic capacity for anaerobic methane metabolism and dissimilatory sulfite reduction discovered in the Korarchaeota.</title>
        <authorList>
            <person name="Mckay L.J."/>
            <person name="Dlakic M."/>
            <person name="Fields M.W."/>
            <person name="Delmont T.O."/>
            <person name="Eren A.M."/>
            <person name="Jay Z.J."/>
            <person name="Klingelsmith K.B."/>
            <person name="Rusch D.B."/>
            <person name="Inskeep W.P."/>
        </authorList>
    </citation>
    <scope>NUCLEOTIDE SEQUENCE [LARGE SCALE GENOMIC DNA]</scope>
    <source>
        <strain evidence="1 2">MDKW</strain>
    </source>
</reference>
<dbReference type="Proteomes" id="UP000277582">
    <property type="component" value="Unassembled WGS sequence"/>
</dbReference>
<accession>A0A3R9PIZ2</accession>
<name>A0A3R9PIZ2_9CREN</name>
<protein>
    <submittedName>
        <fullName evidence="1">Uncharacterized protein</fullName>
    </submittedName>
</protein>
<dbReference type="AlphaFoldDB" id="A0A3R9PIZ2"/>
<dbReference type="EMBL" id="RCOS01000087">
    <property type="protein sequence ID" value="RSN74706.1"/>
    <property type="molecule type" value="Genomic_DNA"/>
</dbReference>
<evidence type="ECO:0000313" key="2">
    <source>
        <dbReference type="Proteomes" id="UP000277582"/>
    </source>
</evidence>
<gene>
    <name evidence="1" type="ORF">D6D85_07585</name>
</gene>
<keyword evidence="2" id="KW-1185">Reference proteome</keyword>
<evidence type="ECO:0000313" key="1">
    <source>
        <dbReference type="EMBL" id="RSN74706.1"/>
    </source>
</evidence>
<sequence>MLPHIKTLEKLKFEEDLNFMTLTVGDLIGLPTVPFYKLALLPYWFPLIDKWREHVLSERGALEKIQE</sequence>
<comment type="caution">
    <text evidence="1">The sequence shown here is derived from an EMBL/GenBank/DDBJ whole genome shotgun (WGS) entry which is preliminary data.</text>
</comment>